<name>A0A9P9E9Q9_9HYPO</name>
<feature type="domain" description="SCP" evidence="2">
    <location>
        <begin position="73"/>
        <end position="212"/>
    </location>
</feature>
<evidence type="ECO:0000313" key="3">
    <source>
        <dbReference type="EMBL" id="KAH7133167.1"/>
    </source>
</evidence>
<keyword evidence="4" id="KW-1185">Reference proteome</keyword>
<dbReference type="Gene3D" id="3.40.33.10">
    <property type="entry name" value="CAP"/>
    <property type="match status" value="1"/>
</dbReference>
<dbReference type="SUPFAM" id="SSF55797">
    <property type="entry name" value="PR-1-like"/>
    <property type="match status" value="1"/>
</dbReference>
<feature type="chain" id="PRO_5040217775" evidence="1">
    <location>
        <begin position="19"/>
        <end position="216"/>
    </location>
</feature>
<organism evidence="3 4">
    <name type="scientific">Dactylonectria estremocensis</name>
    <dbReference type="NCBI Taxonomy" id="1079267"/>
    <lineage>
        <taxon>Eukaryota</taxon>
        <taxon>Fungi</taxon>
        <taxon>Dikarya</taxon>
        <taxon>Ascomycota</taxon>
        <taxon>Pezizomycotina</taxon>
        <taxon>Sordariomycetes</taxon>
        <taxon>Hypocreomycetidae</taxon>
        <taxon>Hypocreales</taxon>
        <taxon>Nectriaceae</taxon>
        <taxon>Dactylonectria</taxon>
    </lineage>
</organism>
<evidence type="ECO:0000259" key="2">
    <source>
        <dbReference type="SMART" id="SM00198"/>
    </source>
</evidence>
<dbReference type="PROSITE" id="PS01009">
    <property type="entry name" value="CRISP_1"/>
    <property type="match status" value="1"/>
</dbReference>
<dbReference type="Pfam" id="PF00188">
    <property type="entry name" value="CAP"/>
    <property type="match status" value="1"/>
</dbReference>
<dbReference type="InterPro" id="IPR018244">
    <property type="entry name" value="Allrgn_V5/Tpx1_CS"/>
</dbReference>
<dbReference type="GO" id="GO:0005576">
    <property type="term" value="C:extracellular region"/>
    <property type="evidence" value="ECO:0007669"/>
    <property type="project" value="InterPro"/>
</dbReference>
<dbReference type="EMBL" id="JAGMUU010000018">
    <property type="protein sequence ID" value="KAH7133167.1"/>
    <property type="molecule type" value="Genomic_DNA"/>
</dbReference>
<reference evidence="3" key="1">
    <citation type="journal article" date="2021" name="Nat. Commun.">
        <title>Genetic determinants of endophytism in the Arabidopsis root mycobiome.</title>
        <authorList>
            <person name="Mesny F."/>
            <person name="Miyauchi S."/>
            <person name="Thiergart T."/>
            <person name="Pickel B."/>
            <person name="Atanasova L."/>
            <person name="Karlsson M."/>
            <person name="Huettel B."/>
            <person name="Barry K.W."/>
            <person name="Haridas S."/>
            <person name="Chen C."/>
            <person name="Bauer D."/>
            <person name="Andreopoulos W."/>
            <person name="Pangilinan J."/>
            <person name="LaButti K."/>
            <person name="Riley R."/>
            <person name="Lipzen A."/>
            <person name="Clum A."/>
            <person name="Drula E."/>
            <person name="Henrissat B."/>
            <person name="Kohler A."/>
            <person name="Grigoriev I.V."/>
            <person name="Martin F.M."/>
            <person name="Hacquard S."/>
        </authorList>
    </citation>
    <scope>NUCLEOTIDE SEQUENCE</scope>
    <source>
        <strain evidence="3">MPI-CAGE-AT-0021</strain>
    </source>
</reference>
<dbReference type="InterPro" id="IPR001283">
    <property type="entry name" value="CRISP-related"/>
</dbReference>
<keyword evidence="1" id="KW-0732">Signal</keyword>
<dbReference type="PANTHER" id="PTHR10334">
    <property type="entry name" value="CYSTEINE-RICH SECRETORY PROTEIN-RELATED"/>
    <property type="match status" value="1"/>
</dbReference>
<proteinExistence type="predicted"/>
<dbReference type="OrthoDB" id="43654at2759"/>
<dbReference type="AlphaFoldDB" id="A0A9P9E9Q9"/>
<protein>
    <submittedName>
        <fullName evidence="3">CAP domain-containing protein</fullName>
    </submittedName>
</protein>
<sequence length="216" mass="23730">MLFSTVTAHLLFALPVMGGVLPSDNQEVRSESIPAGISVVLGKSDVVFARACTPIVEIPERRDLQLFSRAISADQKEALRLHNVARAKKKVRSMVWSPTLAGYALTYAKKLAKAGSLKHSAYEDRINQGENLAYAKSSQPITQPSVLGTKGWLAEIDNYHNEKIPQGDFAAYGHYTQIMWNTSTRFGIASVSDGKGAWYTVARYSKPGNINGLRPY</sequence>
<accession>A0A9P9E9Q9</accession>
<evidence type="ECO:0000313" key="4">
    <source>
        <dbReference type="Proteomes" id="UP000717696"/>
    </source>
</evidence>
<gene>
    <name evidence="3" type="ORF">B0J13DRAFT_94708</name>
</gene>
<dbReference type="PRINTS" id="PR00837">
    <property type="entry name" value="V5TPXLIKE"/>
</dbReference>
<evidence type="ECO:0000256" key="1">
    <source>
        <dbReference type="SAM" id="SignalP"/>
    </source>
</evidence>
<dbReference type="InterPro" id="IPR014044">
    <property type="entry name" value="CAP_dom"/>
</dbReference>
<dbReference type="Proteomes" id="UP000717696">
    <property type="component" value="Unassembled WGS sequence"/>
</dbReference>
<feature type="signal peptide" evidence="1">
    <location>
        <begin position="1"/>
        <end position="18"/>
    </location>
</feature>
<dbReference type="SMART" id="SM00198">
    <property type="entry name" value="SCP"/>
    <property type="match status" value="1"/>
</dbReference>
<comment type="caution">
    <text evidence="3">The sequence shown here is derived from an EMBL/GenBank/DDBJ whole genome shotgun (WGS) entry which is preliminary data.</text>
</comment>
<dbReference type="InterPro" id="IPR035940">
    <property type="entry name" value="CAP_sf"/>
</dbReference>